<dbReference type="Pfam" id="PF13489">
    <property type="entry name" value="Methyltransf_23"/>
    <property type="match status" value="1"/>
</dbReference>
<organism evidence="1 2">
    <name type="scientific">Bradyrhizobium sediminis</name>
    <dbReference type="NCBI Taxonomy" id="2840469"/>
    <lineage>
        <taxon>Bacteria</taxon>
        <taxon>Pseudomonadati</taxon>
        <taxon>Pseudomonadota</taxon>
        <taxon>Alphaproteobacteria</taxon>
        <taxon>Hyphomicrobiales</taxon>
        <taxon>Nitrobacteraceae</taxon>
        <taxon>Bradyrhizobium</taxon>
    </lineage>
</organism>
<proteinExistence type="predicted"/>
<reference evidence="1 2" key="1">
    <citation type="submission" date="2021-06" db="EMBL/GenBank/DDBJ databases">
        <title>Bradyrhizobium sp. S2-11-4 Genome sequencing.</title>
        <authorList>
            <person name="Jin L."/>
        </authorList>
    </citation>
    <scope>NUCLEOTIDE SEQUENCE [LARGE SCALE GENOMIC DNA]</scope>
    <source>
        <strain evidence="1 2">S2-11-4</strain>
    </source>
</reference>
<evidence type="ECO:0000313" key="2">
    <source>
        <dbReference type="Proteomes" id="UP000676951"/>
    </source>
</evidence>
<dbReference type="InterPro" id="IPR029063">
    <property type="entry name" value="SAM-dependent_MTases_sf"/>
</dbReference>
<dbReference type="GO" id="GO:0032259">
    <property type="term" value="P:methylation"/>
    <property type="evidence" value="ECO:0007669"/>
    <property type="project" value="UniProtKB-KW"/>
</dbReference>
<keyword evidence="2" id="KW-1185">Reference proteome</keyword>
<dbReference type="RefSeq" id="WP_215605836.1">
    <property type="nucleotide sequence ID" value="NZ_CP076136.1"/>
</dbReference>
<protein>
    <submittedName>
        <fullName evidence="1">Class I SAM-dependent methyltransferase</fullName>
    </submittedName>
</protein>
<dbReference type="Gene3D" id="3.40.50.150">
    <property type="entry name" value="Vaccinia Virus protein VP39"/>
    <property type="match status" value="1"/>
</dbReference>
<keyword evidence="1" id="KW-0489">Methyltransferase</keyword>
<name>A0A975RZG3_9BRAD</name>
<accession>A0A975RZG3</accession>
<evidence type="ECO:0000313" key="1">
    <source>
        <dbReference type="EMBL" id="QWG25096.1"/>
    </source>
</evidence>
<dbReference type="GO" id="GO:0008168">
    <property type="term" value="F:methyltransferase activity"/>
    <property type="evidence" value="ECO:0007669"/>
    <property type="project" value="UniProtKB-KW"/>
</dbReference>
<gene>
    <name evidence="1" type="ORF">KMZ93_09565</name>
</gene>
<sequence length="299" mass="33791">MIDPLQRLRCPHCREGKLVPVEGALRCLTCAKISALENGIAALVADFGAHATELERARTINPLWYVEEQLPEATSPWRHHLKKRRLYVEKLLGNELKRRGTAKVPALLDLGCGDGNNLKWLSVYAETSYGCDYNLVRLARARAQNPQATIFLADILDFPAFDGSFDIIFFNHVIEHIRDDVRALQTVKRLLAPDGLLVLGTPNEGAGWWQFAYRRDPRSMETTDHVHFYTAETLTARMRAAGLVIEEVHHMGWGPPDWKLDGRIRKYKLVDDAFEWIGRALLPRQASSLYVAARPASVA</sequence>
<dbReference type="SUPFAM" id="SSF53335">
    <property type="entry name" value="S-adenosyl-L-methionine-dependent methyltransferases"/>
    <property type="match status" value="1"/>
</dbReference>
<dbReference type="PANTHER" id="PTHR43861">
    <property type="entry name" value="TRANS-ACONITATE 2-METHYLTRANSFERASE-RELATED"/>
    <property type="match status" value="1"/>
</dbReference>
<dbReference type="CDD" id="cd02440">
    <property type="entry name" value="AdoMet_MTases"/>
    <property type="match status" value="1"/>
</dbReference>
<keyword evidence="1" id="KW-0808">Transferase</keyword>
<dbReference type="EMBL" id="CP076136">
    <property type="protein sequence ID" value="QWG25096.1"/>
    <property type="molecule type" value="Genomic_DNA"/>
</dbReference>
<dbReference type="AlphaFoldDB" id="A0A975RZG3"/>
<dbReference type="Proteomes" id="UP000676951">
    <property type="component" value="Chromosome"/>
</dbReference>